<dbReference type="InterPro" id="IPR052942">
    <property type="entry name" value="LPS_cholinephosphotransferase"/>
</dbReference>
<name>A0AAE3E5G8_9FIRM</name>
<comment type="caution">
    <text evidence="2">The sequence shown here is derived from an EMBL/GenBank/DDBJ whole genome shotgun (WGS) entry which is preliminary data.</text>
</comment>
<sequence length="276" mass="32658">MDDVMLRNVQLIQLEIAKEVKRICEQNNISYFMDGGTLLGAVRHKGFIPWDDDLDFGFTRDNYEKFIATAKKNLSSEFFLQTWDSDREYGYAFAKIRKKGTIYQERIAQDSDANCGIFIDLFPYDNLPNDKNKRRKLITKLTFLKMLLKTKVNYKPWMENETINWKRWMIYLPVRFVSQFVSKNRIQKHYMKIVKVANTEKSELIYPQVAEKLGVWAMKKEYFSKYISLKFEDTFFSAPVGYKEFLTDGYGDYMTPPPIEKRKNIHGIIKIDLGSK</sequence>
<reference evidence="2 3" key="1">
    <citation type="submission" date="2021-10" db="EMBL/GenBank/DDBJ databases">
        <title>Anaerobic single-cell dispensing facilitates the cultivation of human gut bacteria.</title>
        <authorList>
            <person name="Afrizal A."/>
        </authorList>
    </citation>
    <scope>NUCLEOTIDE SEQUENCE [LARGE SCALE GENOMIC DNA]</scope>
    <source>
        <strain evidence="2 3">CLA-AA-H224</strain>
    </source>
</reference>
<dbReference type="Pfam" id="PF04991">
    <property type="entry name" value="LicD"/>
    <property type="match status" value="1"/>
</dbReference>
<keyword evidence="3" id="KW-1185">Reference proteome</keyword>
<dbReference type="PANTHER" id="PTHR43404:SF2">
    <property type="entry name" value="LIPOPOLYSACCHARIDE CHOLINEPHOSPHOTRANSFERASE LICD"/>
    <property type="match status" value="1"/>
</dbReference>
<dbReference type="RefSeq" id="WP_308731763.1">
    <property type="nucleotide sequence ID" value="NZ_JAJEQN010000018.1"/>
</dbReference>
<dbReference type="GO" id="GO:0009100">
    <property type="term" value="P:glycoprotein metabolic process"/>
    <property type="evidence" value="ECO:0007669"/>
    <property type="project" value="UniProtKB-ARBA"/>
</dbReference>
<evidence type="ECO:0000259" key="1">
    <source>
        <dbReference type="Pfam" id="PF04991"/>
    </source>
</evidence>
<dbReference type="EMBL" id="JAJEQN010000018">
    <property type="protein sequence ID" value="MCC2221676.1"/>
    <property type="molecule type" value="Genomic_DNA"/>
</dbReference>
<organism evidence="2 3">
    <name type="scientific">Anthropogastromicrobium aceti</name>
    <dbReference type="NCBI Taxonomy" id="2981768"/>
    <lineage>
        <taxon>Bacteria</taxon>
        <taxon>Bacillati</taxon>
        <taxon>Bacillota</taxon>
        <taxon>Clostridia</taxon>
        <taxon>Lachnospirales</taxon>
        <taxon>Lachnospiraceae</taxon>
        <taxon>Anthropogastromicrobium</taxon>
    </lineage>
</organism>
<feature type="domain" description="LicD/FKTN/FKRP nucleotidyltransferase" evidence="1">
    <location>
        <begin position="24"/>
        <end position="251"/>
    </location>
</feature>
<proteinExistence type="predicted"/>
<protein>
    <submittedName>
        <fullName evidence="2">LicD family protein</fullName>
    </submittedName>
</protein>
<evidence type="ECO:0000313" key="3">
    <source>
        <dbReference type="Proteomes" id="UP001198200"/>
    </source>
</evidence>
<dbReference type="PANTHER" id="PTHR43404">
    <property type="entry name" value="LIPOPOLYSACCHARIDE CHOLINEPHOSPHOTRANSFERASE LICD"/>
    <property type="match status" value="1"/>
</dbReference>
<gene>
    <name evidence="2" type="ORF">LKD48_08530</name>
</gene>
<dbReference type="Proteomes" id="UP001198200">
    <property type="component" value="Unassembled WGS sequence"/>
</dbReference>
<dbReference type="AlphaFoldDB" id="A0AAE3E5G8"/>
<dbReference type="InterPro" id="IPR007074">
    <property type="entry name" value="LicD/FKTN/FKRP_NTP_transf"/>
</dbReference>
<evidence type="ECO:0000313" key="2">
    <source>
        <dbReference type="EMBL" id="MCC2221676.1"/>
    </source>
</evidence>
<accession>A0AAE3E5G8</accession>